<protein>
    <recommendedName>
        <fullName evidence="4">RNA-directed RNA polymerase</fullName>
    </recommendedName>
</protein>
<keyword evidence="3" id="KW-1185">Reference proteome</keyword>
<dbReference type="Gene3D" id="3.40.50.2300">
    <property type="match status" value="2"/>
</dbReference>
<sequence>MVRQARKCEVDWLRRQEVYEKRPLQECRKVTGTNPIKLLWTVTNKGDNVRPNYRSRIVVREKRGKGEEGRALPAALLFSAMPPLEAVKILSARMVQERVSSRGQPLGMRFFDVSRAHFYGKAERPVYIELPEQEQDGIHCGLLKKSMYGTQDASAICQWDYTGVLESDGHVAGKANPALFYNSRDDCRSLVHGDDFCALGGVAALDQIEKALRSKCDLKVTGNLKLGTGEEQEVIFLNRVLRVAGSPGDERFEIEADPRRAEMIAKELGLGGSSAKSLDTPGLKKEEADEQERESSPLLVGEEVKRYRGVTMRAAYISPDRADLGDAVNNLAKCMQSPRQVDMVRLKRLGRYLKGRPRVVQTYRRDLRITAGEPVNILVMVDSDNAGDKISRRSTVGQVATELRYCALRYTKLGRIATLRYLEACCGLVLLEYQAAGRLAVEAAGGWVWGGWYMGDGQVLLPMAHVAAYLKAFDAALAACGGTTRLAPDSTLKSVARLVVGGAAARRGLGLIAGAVARGFIGAFGFHLRRVGGVAGGAPGFDCRCRSPAFPGWRDCSDDAGCAARGAGAAAPPAGPPLPTGADALLSPLGAGDFERPGVAPGLQARLADLVVRRRFESVEEALLERRDVAGLELLRDLRAPGTDHGWLWEFSVARALRRAVPRPSYVLTAAAFARLTALDVGIVVPRAARPCENAAAAYVNGKVGKNAPHLPALAADGVAYRPVWATWGRPREDVSAAVAPMAAAAGRRLGAPLHALPTRARAAICAAIWHRAARMVAASGPLLAREDVGALLLGAWAAHAGDADDAASDVDPPVEPPPAVLSDTCSPVASCPASPACPARLSSALDLIFFVGTTGPVGCVALAEALPGAAGKALAGPEDGDDLTSEMPGFHGYQVMQDSTAAAADAAESVAHNPTRMVLLAMYQKRGAITVCEFYKRGLVNTIFMVFGWYEPEWWLDDPDLHDCTPEQMTEMVTGYISANVLFWRSDRDQRLSCSDNMTAGDFRHEWEQRQ</sequence>
<reference evidence="2" key="1">
    <citation type="submission" date="2023-10" db="EMBL/GenBank/DDBJ databases">
        <authorList>
            <person name="Chen Y."/>
            <person name="Shah S."/>
            <person name="Dougan E. K."/>
            <person name="Thang M."/>
            <person name="Chan C."/>
        </authorList>
    </citation>
    <scope>NUCLEOTIDE SEQUENCE [LARGE SCALE GENOMIC DNA]</scope>
</reference>
<evidence type="ECO:0000313" key="3">
    <source>
        <dbReference type="Proteomes" id="UP001189429"/>
    </source>
</evidence>
<evidence type="ECO:0000256" key="1">
    <source>
        <dbReference type="SAM" id="MobiDB-lite"/>
    </source>
</evidence>
<name>A0ABN9W940_9DINO</name>
<organism evidence="2 3">
    <name type="scientific">Prorocentrum cordatum</name>
    <dbReference type="NCBI Taxonomy" id="2364126"/>
    <lineage>
        <taxon>Eukaryota</taxon>
        <taxon>Sar</taxon>
        <taxon>Alveolata</taxon>
        <taxon>Dinophyceae</taxon>
        <taxon>Prorocentrales</taxon>
        <taxon>Prorocentraceae</taxon>
        <taxon>Prorocentrum</taxon>
    </lineage>
</organism>
<feature type="non-terminal residue" evidence="2">
    <location>
        <position position="1012"/>
    </location>
</feature>
<dbReference type="EMBL" id="CAUYUJ010018328">
    <property type="protein sequence ID" value="CAK0882719.1"/>
    <property type="molecule type" value="Genomic_DNA"/>
</dbReference>
<evidence type="ECO:0000313" key="2">
    <source>
        <dbReference type="EMBL" id="CAK0882719.1"/>
    </source>
</evidence>
<evidence type="ECO:0008006" key="4">
    <source>
        <dbReference type="Google" id="ProtNLM"/>
    </source>
</evidence>
<proteinExistence type="predicted"/>
<gene>
    <name evidence="2" type="ORF">PCOR1329_LOCUS65147</name>
</gene>
<feature type="region of interest" description="Disordered" evidence="1">
    <location>
        <begin position="271"/>
        <end position="296"/>
    </location>
</feature>
<accession>A0ABN9W940</accession>
<comment type="caution">
    <text evidence="2">The sequence shown here is derived from an EMBL/GenBank/DDBJ whole genome shotgun (WGS) entry which is preliminary data.</text>
</comment>
<dbReference type="Proteomes" id="UP001189429">
    <property type="component" value="Unassembled WGS sequence"/>
</dbReference>